<keyword evidence="3 6" id="KW-1133">Transmembrane helix</keyword>
<evidence type="ECO:0000313" key="9">
    <source>
        <dbReference type="Proteomes" id="UP000708208"/>
    </source>
</evidence>
<evidence type="ECO:0000259" key="7">
    <source>
        <dbReference type="PROSITE" id="PS51296"/>
    </source>
</evidence>
<sequence length="409" mass="45979">MESTVVSDLPAISFTSPITAIIVIALTYFFLGNWNIPKYTKEKLEYFMAGEQGKRKMMINRLKTLRKNGKVPPPYPNGWFAVLHSEQLKAGGATEVCALGLNLAAWRGKSGQVYISDAYCPHLGAHLGVGGVVADECIGCPFHGWQFRGCDGALTNIPYAKAEKVIGNVHLKMHTVMEQSGLIYLWHHAEGEKPSYTPSENPLVKSGEWLCRGRSSFEIYAHIQDVCENGPDAQNMDKLKGSDVTKKTWKDYLLTCEHKAENVVQSSFGKTTINMIMHSDYYLFGKIKVLSALVNAVQDGPGQFTLDMDFGRFKLVVLYTLTPVGPLAQQVLQRWYCSSWFTTVIVKVKSLLLPPDAYKYVPLWNLKKNPQAPCVPKEESGVKAFRSWYDQYYSENSRAMTLKGDNYEW</sequence>
<keyword evidence="5 6" id="KW-0472">Membrane</keyword>
<feature type="transmembrane region" description="Helical" evidence="6">
    <location>
        <begin position="12"/>
        <end position="31"/>
    </location>
</feature>
<dbReference type="GO" id="GO:0016020">
    <property type="term" value="C:membrane"/>
    <property type="evidence" value="ECO:0007669"/>
    <property type="project" value="UniProtKB-SubCell"/>
</dbReference>
<dbReference type="GO" id="GO:0051537">
    <property type="term" value="F:2 iron, 2 sulfur cluster binding"/>
    <property type="evidence" value="ECO:0007669"/>
    <property type="project" value="InterPro"/>
</dbReference>
<dbReference type="PANTHER" id="PTHR21266">
    <property type="entry name" value="IRON-SULFUR DOMAIN CONTAINING PROTEIN"/>
    <property type="match status" value="1"/>
</dbReference>
<evidence type="ECO:0000256" key="5">
    <source>
        <dbReference type="ARBA" id="ARBA00023136"/>
    </source>
</evidence>
<comment type="caution">
    <text evidence="8">The sequence shown here is derived from an EMBL/GenBank/DDBJ whole genome shotgun (WGS) entry which is preliminary data.</text>
</comment>
<dbReference type="CDD" id="cd03469">
    <property type="entry name" value="Rieske_RO_Alpha_N"/>
    <property type="match status" value="1"/>
</dbReference>
<dbReference type="PROSITE" id="PS51296">
    <property type="entry name" value="RIESKE"/>
    <property type="match status" value="1"/>
</dbReference>
<organism evidence="8 9">
    <name type="scientific">Allacma fusca</name>
    <dbReference type="NCBI Taxonomy" id="39272"/>
    <lineage>
        <taxon>Eukaryota</taxon>
        <taxon>Metazoa</taxon>
        <taxon>Ecdysozoa</taxon>
        <taxon>Arthropoda</taxon>
        <taxon>Hexapoda</taxon>
        <taxon>Collembola</taxon>
        <taxon>Symphypleona</taxon>
        <taxon>Sminthuridae</taxon>
        <taxon>Allacma</taxon>
    </lineage>
</organism>
<evidence type="ECO:0000256" key="4">
    <source>
        <dbReference type="ARBA" id="ARBA00023002"/>
    </source>
</evidence>
<keyword evidence="4" id="KW-0560">Oxidoreductase</keyword>
<dbReference type="UniPathway" id="UPA01020"/>
<dbReference type="PANTHER" id="PTHR21266:SF32">
    <property type="entry name" value="CHOLESTEROL 7-DESATURASE NVD"/>
    <property type="match status" value="1"/>
</dbReference>
<name>A0A8J2NW45_9HEXA</name>
<evidence type="ECO:0000256" key="3">
    <source>
        <dbReference type="ARBA" id="ARBA00022989"/>
    </source>
</evidence>
<dbReference type="GO" id="GO:0016491">
    <property type="term" value="F:oxidoreductase activity"/>
    <property type="evidence" value="ECO:0007669"/>
    <property type="project" value="UniProtKB-KW"/>
</dbReference>
<dbReference type="Pfam" id="PF00355">
    <property type="entry name" value="Rieske"/>
    <property type="match status" value="1"/>
</dbReference>
<reference evidence="8" key="1">
    <citation type="submission" date="2021-06" db="EMBL/GenBank/DDBJ databases">
        <authorList>
            <person name="Hodson N. C."/>
            <person name="Mongue J. A."/>
            <person name="Jaron S. K."/>
        </authorList>
    </citation>
    <scope>NUCLEOTIDE SEQUENCE</scope>
</reference>
<feature type="domain" description="Rieske" evidence="7">
    <location>
        <begin position="79"/>
        <end position="185"/>
    </location>
</feature>
<protein>
    <recommendedName>
        <fullName evidence="7">Rieske domain-containing protein</fullName>
    </recommendedName>
</protein>
<comment type="subcellular location">
    <subcellularLocation>
        <location evidence="1">Membrane</location>
    </subcellularLocation>
</comment>
<keyword evidence="2 6" id="KW-0812">Transmembrane</keyword>
<evidence type="ECO:0000313" key="8">
    <source>
        <dbReference type="EMBL" id="CAG7728748.1"/>
    </source>
</evidence>
<dbReference type="EMBL" id="CAJVCH010167944">
    <property type="protein sequence ID" value="CAG7728748.1"/>
    <property type="molecule type" value="Genomic_DNA"/>
</dbReference>
<gene>
    <name evidence="8" type="ORF">AFUS01_LOCUS17505</name>
</gene>
<keyword evidence="9" id="KW-1185">Reference proteome</keyword>
<dbReference type="GO" id="GO:0005737">
    <property type="term" value="C:cytoplasm"/>
    <property type="evidence" value="ECO:0007669"/>
    <property type="project" value="TreeGrafter"/>
</dbReference>
<dbReference type="Proteomes" id="UP000708208">
    <property type="component" value="Unassembled WGS sequence"/>
</dbReference>
<accession>A0A8J2NW45</accession>
<proteinExistence type="predicted"/>
<dbReference type="InterPro" id="IPR050584">
    <property type="entry name" value="Cholesterol_7-desaturase"/>
</dbReference>
<dbReference type="InterPro" id="IPR017941">
    <property type="entry name" value="Rieske_2Fe-2S"/>
</dbReference>
<evidence type="ECO:0000256" key="6">
    <source>
        <dbReference type="SAM" id="Phobius"/>
    </source>
</evidence>
<evidence type="ECO:0000256" key="1">
    <source>
        <dbReference type="ARBA" id="ARBA00004370"/>
    </source>
</evidence>
<dbReference type="AlphaFoldDB" id="A0A8J2NW45"/>
<dbReference type="OrthoDB" id="426882at2759"/>
<evidence type="ECO:0000256" key="2">
    <source>
        <dbReference type="ARBA" id="ARBA00022692"/>
    </source>
</evidence>